<reference evidence="2 3" key="1">
    <citation type="submission" date="2020-08" db="EMBL/GenBank/DDBJ databases">
        <title>Sequencing the genomes of 1000 actinobacteria strains.</title>
        <authorList>
            <person name="Klenk H.-P."/>
        </authorList>
    </citation>
    <scope>NUCLEOTIDE SEQUENCE [LARGE SCALE GENOMIC DNA]</scope>
    <source>
        <strain evidence="2 3">DSM 43150</strain>
    </source>
</reference>
<dbReference type="RefSeq" id="WP_188126596.1">
    <property type="nucleotide sequence ID" value="NZ_BOMP01000161.1"/>
</dbReference>
<organism evidence="2 3">
    <name type="scientific">Actinoplanes lobatus</name>
    <dbReference type="NCBI Taxonomy" id="113568"/>
    <lineage>
        <taxon>Bacteria</taxon>
        <taxon>Bacillati</taxon>
        <taxon>Actinomycetota</taxon>
        <taxon>Actinomycetes</taxon>
        <taxon>Micromonosporales</taxon>
        <taxon>Micromonosporaceae</taxon>
        <taxon>Actinoplanes</taxon>
    </lineage>
</organism>
<protein>
    <submittedName>
        <fullName evidence="2">DNA-binding protein YbaB</fullName>
    </submittedName>
</protein>
<dbReference type="GO" id="GO:0003677">
    <property type="term" value="F:DNA binding"/>
    <property type="evidence" value="ECO:0007669"/>
    <property type="project" value="UniProtKB-KW"/>
</dbReference>
<dbReference type="InterPro" id="IPR036894">
    <property type="entry name" value="YbaB-like_sf"/>
</dbReference>
<reference evidence="1 4" key="2">
    <citation type="submission" date="2021-01" db="EMBL/GenBank/DDBJ databases">
        <title>Whole genome shotgun sequence of Actinoplanes lobatus NBRC 12513.</title>
        <authorList>
            <person name="Komaki H."/>
            <person name="Tamura T."/>
        </authorList>
    </citation>
    <scope>NUCLEOTIDE SEQUENCE [LARGE SCALE GENOMIC DNA]</scope>
    <source>
        <strain evidence="1 4">NBRC 12513</strain>
    </source>
</reference>
<evidence type="ECO:0000313" key="1">
    <source>
        <dbReference type="EMBL" id="GIE45394.1"/>
    </source>
</evidence>
<dbReference type="EMBL" id="JACHNC010000001">
    <property type="protein sequence ID" value="MBB4755149.1"/>
    <property type="molecule type" value="Genomic_DNA"/>
</dbReference>
<evidence type="ECO:0000313" key="4">
    <source>
        <dbReference type="Proteomes" id="UP000631312"/>
    </source>
</evidence>
<sequence length="245" mass="26280">MFDDRLEALASLRDDGEALLRRAQAAVAAPGVPGADATGSVTVTLDEYGRVATVHVASRWRAELADGQLGEAVVEAVRDASERRLIAWGDAYAEPATPASVTSTSAFRQRLDSISSARLSDAEREAALVALLEVVESMERGLDEVFGKLDQTLGATHVGHSPYREVAVEVTGGGDVTTVWCNRVWLRDAHEANLARQLTAAFRAAYEMVSLHGVQRLIADGPLGEAQRALQDPFGLARRFGMVGR</sequence>
<proteinExistence type="predicted"/>
<gene>
    <name evidence="1" type="ORF">Alo02nite_82920</name>
    <name evidence="2" type="ORF">BJ964_009310</name>
</gene>
<evidence type="ECO:0000313" key="3">
    <source>
        <dbReference type="Proteomes" id="UP000590511"/>
    </source>
</evidence>
<dbReference type="Gene3D" id="3.30.1310.10">
    <property type="entry name" value="Nucleoid-associated protein YbaB-like domain"/>
    <property type="match status" value="1"/>
</dbReference>
<accession>A0A7W7MLV0</accession>
<keyword evidence="2" id="KW-0238">DNA-binding</keyword>
<dbReference type="Proteomes" id="UP000631312">
    <property type="component" value="Unassembled WGS sequence"/>
</dbReference>
<dbReference type="AlphaFoldDB" id="A0A7W7MLV0"/>
<dbReference type="EMBL" id="BOMP01000161">
    <property type="protein sequence ID" value="GIE45394.1"/>
    <property type="molecule type" value="Genomic_DNA"/>
</dbReference>
<name>A0A7W7MLV0_9ACTN</name>
<dbReference type="Proteomes" id="UP000590511">
    <property type="component" value="Unassembled WGS sequence"/>
</dbReference>
<keyword evidence="4" id="KW-1185">Reference proteome</keyword>
<evidence type="ECO:0000313" key="2">
    <source>
        <dbReference type="EMBL" id="MBB4755149.1"/>
    </source>
</evidence>
<comment type="caution">
    <text evidence="2">The sequence shown here is derived from an EMBL/GenBank/DDBJ whole genome shotgun (WGS) entry which is preliminary data.</text>
</comment>